<feature type="transmembrane region" description="Helical" evidence="9">
    <location>
        <begin position="133"/>
        <end position="154"/>
    </location>
</feature>
<keyword evidence="5 9" id="KW-0812">Transmembrane</keyword>
<dbReference type="GO" id="GO:0015225">
    <property type="term" value="F:biotin transmembrane transporter activity"/>
    <property type="evidence" value="ECO:0007669"/>
    <property type="project" value="UniProtKB-UniRule"/>
</dbReference>
<evidence type="ECO:0000313" key="10">
    <source>
        <dbReference type="EMBL" id="GLU47721.1"/>
    </source>
</evidence>
<dbReference type="Proteomes" id="UP001165092">
    <property type="component" value="Unassembled WGS sequence"/>
</dbReference>
<evidence type="ECO:0000256" key="1">
    <source>
        <dbReference type="ARBA" id="ARBA00004651"/>
    </source>
</evidence>
<accession>A0A9W6P624</accession>
<evidence type="ECO:0000313" key="11">
    <source>
        <dbReference type="Proteomes" id="UP001165092"/>
    </source>
</evidence>
<dbReference type="PANTHER" id="PTHR34295:SF4">
    <property type="entry name" value="BIOTIN TRANSPORTER BIOY-RELATED"/>
    <property type="match status" value="1"/>
</dbReference>
<evidence type="ECO:0000256" key="6">
    <source>
        <dbReference type="ARBA" id="ARBA00022989"/>
    </source>
</evidence>
<feature type="transmembrane region" description="Helical" evidence="9">
    <location>
        <begin position="73"/>
        <end position="90"/>
    </location>
</feature>
<comment type="similarity">
    <text evidence="2 8">Belongs to the BioY family.</text>
</comment>
<dbReference type="Pfam" id="PF02632">
    <property type="entry name" value="BioY"/>
    <property type="match status" value="1"/>
</dbReference>
<gene>
    <name evidence="10" type="primary">bioY</name>
    <name evidence="10" type="ORF">Nans01_20720</name>
</gene>
<feature type="transmembrane region" description="Helical" evidence="9">
    <location>
        <begin position="21"/>
        <end position="42"/>
    </location>
</feature>
<keyword evidence="3 8" id="KW-0813">Transport</keyword>
<comment type="caution">
    <text evidence="10">The sequence shown here is derived from an EMBL/GenBank/DDBJ whole genome shotgun (WGS) entry which is preliminary data.</text>
</comment>
<dbReference type="PIRSF" id="PIRSF016661">
    <property type="entry name" value="BioY"/>
    <property type="match status" value="1"/>
</dbReference>
<evidence type="ECO:0000256" key="3">
    <source>
        <dbReference type="ARBA" id="ARBA00022448"/>
    </source>
</evidence>
<reference evidence="10" key="1">
    <citation type="submission" date="2023-02" db="EMBL/GenBank/DDBJ databases">
        <title>Nocardiopsis ansamitocini NBRC 112285.</title>
        <authorList>
            <person name="Ichikawa N."/>
            <person name="Sato H."/>
            <person name="Tonouchi N."/>
        </authorList>
    </citation>
    <scope>NUCLEOTIDE SEQUENCE</scope>
    <source>
        <strain evidence="10">NBRC 112285</strain>
    </source>
</reference>
<dbReference type="Gene3D" id="1.10.1760.20">
    <property type="match status" value="1"/>
</dbReference>
<evidence type="ECO:0000256" key="8">
    <source>
        <dbReference type="PIRNR" id="PIRNR016661"/>
    </source>
</evidence>
<dbReference type="AlphaFoldDB" id="A0A9W6P624"/>
<evidence type="ECO:0000256" key="7">
    <source>
        <dbReference type="ARBA" id="ARBA00023136"/>
    </source>
</evidence>
<comment type="subcellular location">
    <subcellularLocation>
        <location evidence="1 8">Cell membrane</location>
        <topology evidence="1 8">Multi-pass membrane protein</topology>
    </subcellularLocation>
</comment>
<evidence type="ECO:0000256" key="5">
    <source>
        <dbReference type="ARBA" id="ARBA00022692"/>
    </source>
</evidence>
<protein>
    <recommendedName>
        <fullName evidence="8">Biotin transporter</fullName>
    </recommendedName>
</protein>
<dbReference type="PANTHER" id="PTHR34295">
    <property type="entry name" value="BIOTIN TRANSPORTER BIOY"/>
    <property type="match status" value="1"/>
</dbReference>
<sequence>MGTHTRTGSMTDSPRPRYRGLTTRDLALIALFAALLAALSIVPGIPVGPAPVTLQTLGVVLAPSILGAKRGTLAILTFLVLAIAGLPILSGGQSGLAGLAGSTGGFLISWIFVALFIGLLTDRMLPRYRLVPGLAVNIAGGLVVCYLIGVPWMAVVAETGVLGALKIMLVFVPGDIAKIVVATMIASGVHRAYPVPPAGNRVP</sequence>
<dbReference type="GO" id="GO:0005886">
    <property type="term" value="C:plasma membrane"/>
    <property type="evidence" value="ECO:0007669"/>
    <property type="project" value="UniProtKB-SubCell"/>
</dbReference>
<dbReference type="InterPro" id="IPR003784">
    <property type="entry name" value="BioY"/>
</dbReference>
<keyword evidence="6 9" id="KW-1133">Transmembrane helix</keyword>
<name>A0A9W6P624_9ACTN</name>
<dbReference type="EMBL" id="BSQG01000003">
    <property type="protein sequence ID" value="GLU47721.1"/>
    <property type="molecule type" value="Genomic_DNA"/>
</dbReference>
<feature type="transmembrane region" description="Helical" evidence="9">
    <location>
        <begin position="96"/>
        <end position="121"/>
    </location>
</feature>
<proteinExistence type="inferred from homology"/>
<keyword evidence="4 8" id="KW-1003">Cell membrane</keyword>
<organism evidence="10 11">
    <name type="scientific">Nocardiopsis ansamitocini</name>
    <dbReference type="NCBI Taxonomy" id="1670832"/>
    <lineage>
        <taxon>Bacteria</taxon>
        <taxon>Bacillati</taxon>
        <taxon>Actinomycetota</taxon>
        <taxon>Actinomycetes</taxon>
        <taxon>Streptosporangiales</taxon>
        <taxon>Nocardiopsidaceae</taxon>
        <taxon>Nocardiopsis</taxon>
    </lineage>
</organism>
<keyword evidence="7 8" id="KW-0472">Membrane</keyword>
<evidence type="ECO:0000256" key="4">
    <source>
        <dbReference type="ARBA" id="ARBA00022475"/>
    </source>
</evidence>
<evidence type="ECO:0000256" key="9">
    <source>
        <dbReference type="SAM" id="Phobius"/>
    </source>
</evidence>
<feature type="transmembrane region" description="Helical" evidence="9">
    <location>
        <begin position="160"/>
        <end position="181"/>
    </location>
</feature>
<evidence type="ECO:0000256" key="2">
    <source>
        <dbReference type="ARBA" id="ARBA00010692"/>
    </source>
</evidence>
<keyword evidence="11" id="KW-1185">Reference proteome</keyword>